<dbReference type="InterPro" id="IPR016032">
    <property type="entry name" value="Sig_transdc_resp-reg_C-effctor"/>
</dbReference>
<dbReference type="GO" id="GO:0003677">
    <property type="term" value="F:DNA binding"/>
    <property type="evidence" value="ECO:0007669"/>
    <property type="project" value="UniProtKB-UniRule"/>
</dbReference>
<feature type="DNA-binding region" description="OmpR/PhoB-type" evidence="6">
    <location>
        <begin position="1"/>
        <end position="89"/>
    </location>
</feature>
<gene>
    <name evidence="8" type="ORF">UK23_39765</name>
</gene>
<evidence type="ECO:0000256" key="4">
    <source>
        <dbReference type="ARBA" id="ARBA00023163"/>
    </source>
</evidence>
<feature type="domain" description="OmpR/PhoB-type" evidence="7">
    <location>
        <begin position="1"/>
        <end position="89"/>
    </location>
</feature>
<dbReference type="RefSeq" id="WP_045316970.1">
    <property type="nucleotide sequence ID" value="NZ_JYJG01000391.1"/>
</dbReference>
<dbReference type="SMART" id="SM00028">
    <property type="entry name" value="TPR"/>
    <property type="match status" value="4"/>
</dbReference>
<dbReference type="SMART" id="SM00382">
    <property type="entry name" value="AAA"/>
    <property type="match status" value="1"/>
</dbReference>
<dbReference type="Pfam" id="PF03704">
    <property type="entry name" value="BTAD"/>
    <property type="match status" value="1"/>
</dbReference>
<evidence type="ECO:0000256" key="5">
    <source>
        <dbReference type="PROSITE-ProRule" id="PRU00339"/>
    </source>
</evidence>
<keyword evidence="2" id="KW-0805">Transcription regulation</keyword>
<name>A0A0F0GKG3_LENAE</name>
<dbReference type="Proteomes" id="UP000033393">
    <property type="component" value="Unassembled WGS sequence"/>
</dbReference>
<dbReference type="EMBL" id="JYJG01000391">
    <property type="protein sequence ID" value="KJK41908.1"/>
    <property type="molecule type" value="Genomic_DNA"/>
</dbReference>
<dbReference type="CDD" id="cd15831">
    <property type="entry name" value="BTAD"/>
    <property type="match status" value="1"/>
</dbReference>
<dbReference type="InterPro" id="IPR051677">
    <property type="entry name" value="AfsR-DnrI-RedD_regulator"/>
</dbReference>
<dbReference type="Gene3D" id="1.25.40.10">
    <property type="entry name" value="Tetratricopeptide repeat domain"/>
    <property type="match status" value="3"/>
</dbReference>
<evidence type="ECO:0000313" key="9">
    <source>
        <dbReference type="Proteomes" id="UP000033393"/>
    </source>
</evidence>
<dbReference type="Pfam" id="PF13424">
    <property type="entry name" value="TPR_12"/>
    <property type="match status" value="3"/>
</dbReference>
<dbReference type="Gene3D" id="1.10.10.10">
    <property type="entry name" value="Winged helix-like DNA-binding domain superfamily/Winged helix DNA-binding domain"/>
    <property type="match status" value="1"/>
</dbReference>
<accession>A0A0F0GKG3</accession>
<organism evidence="8 9">
    <name type="scientific">Lentzea aerocolonigenes</name>
    <name type="common">Lechevalieria aerocolonigenes</name>
    <name type="synonym">Saccharothrix aerocolonigenes</name>
    <dbReference type="NCBI Taxonomy" id="68170"/>
    <lineage>
        <taxon>Bacteria</taxon>
        <taxon>Bacillati</taxon>
        <taxon>Actinomycetota</taxon>
        <taxon>Actinomycetes</taxon>
        <taxon>Pseudonocardiales</taxon>
        <taxon>Pseudonocardiaceae</taxon>
        <taxon>Lentzea</taxon>
    </lineage>
</organism>
<dbReference type="InterPro" id="IPR011990">
    <property type="entry name" value="TPR-like_helical_dom_sf"/>
</dbReference>
<dbReference type="PATRIC" id="fig|68170.10.peg.661"/>
<feature type="repeat" description="TPR" evidence="5">
    <location>
        <begin position="665"/>
        <end position="698"/>
    </location>
</feature>
<dbReference type="PRINTS" id="PR00364">
    <property type="entry name" value="DISEASERSIST"/>
</dbReference>
<comment type="similarity">
    <text evidence="1">Belongs to the AfsR/DnrI/RedD regulatory family.</text>
</comment>
<dbReference type="PROSITE" id="PS50005">
    <property type="entry name" value="TPR"/>
    <property type="match status" value="1"/>
</dbReference>
<keyword evidence="5" id="KW-0802">TPR repeat</keyword>
<evidence type="ECO:0000256" key="1">
    <source>
        <dbReference type="ARBA" id="ARBA00005820"/>
    </source>
</evidence>
<dbReference type="SUPFAM" id="SSF48452">
    <property type="entry name" value="TPR-like"/>
    <property type="match status" value="3"/>
</dbReference>
<evidence type="ECO:0000313" key="8">
    <source>
        <dbReference type="EMBL" id="KJK41908.1"/>
    </source>
</evidence>
<dbReference type="InterPro" id="IPR001867">
    <property type="entry name" value="OmpR/PhoB-type_DNA-bd"/>
</dbReference>
<dbReference type="InterPro" id="IPR027417">
    <property type="entry name" value="P-loop_NTPase"/>
</dbReference>
<dbReference type="PANTHER" id="PTHR35807:SF1">
    <property type="entry name" value="TRANSCRIPTIONAL REGULATOR REDD"/>
    <property type="match status" value="1"/>
</dbReference>
<dbReference type="OrthoDB" id="3587032at2"/>
<dbReference type="SMART" id="SM00862">
    <property type="entry name" value="Trans_reg_C"/>
    <property type="match status" value="1"/>
</dbReference>
<proteinExistence type="inferred from homology"/>
<dbReference type="InterPro" id="IPR019734">
    <property type="entry name" value="TPR_rpt"/>
</dbReference>
<keyword evidence="9" id="KW-1185">Reference proteome</keyword>
<evidence type="ECO:0000256" key="6">
    <source>
        <dbReference type="PROSITE-ProRule" id="PRU01091"/>
    </source>
</evidence>
<dbReference type="AlphaFoldDB" id="A0A0F0GKG3"/>
<dbReference type="InterPro" id="IPR036388">
    <property type="entry name" value="WH-like_DNA-bd_sf"/>
</dbReference>
<comment type="caution">
    <text evidence="8">The sequence shown here is derived from an EMBL/GenBank/DDBJ whole genome shotgun (WGS) entry which is preliminary data.</text>
</comment>
<dbReference type="Gene3D" id="3.40.50.300">
    <property type="entry name" value="P-loop containing nucleotide triphosphate hydrolases"/>
    <property type="match status" value="1"/>
</dbReference>
<dbReference type="InterPro" id="IPR003593">
    <property type="entry name" value="AAA+_ATPase"/>
</dbReference>
<dbReference type="SUPFAM" id="SSF52540">
    <property type="entry name" value="P-loop containing nucleoside triphosphate hydrolases"/>
    <property type="match status" value="1"/>
</dbReference>
<dbReference type="Pfam" id="PF00486">
    <property type="entry name" value="Trans_reg_C"/>
    <property type="match status" value="1"/>
</dbReference>
<dbReference type="GO" id="GO:0000160">
    <property type="term" value="P:phosphorelay signal transduction system"/>
    <property type="evidence" value="ECO:0007669"/>
    <property type="project" value="InterPro"/>
</dbReference>
<dbReference type="PANTHER" id="PTHR35807">
    <property type="entry name" value="TRANSCRIPTIONAL REGULATOR REDD-RELATED"/>
    <property type="match status" value="1"/>
</dbReference>
<protein>
    <recommendedName>
        <fullName evidence="7">OmpR/PhoB-type domain-containing protein</fullName>
    </recommendedName>
</protein>
<dbReference type="GO" id="GO:0006355">
    <property type="term" value="P:regulation of DNA-templated transcription"/>
    <property type="evidence" value="ECO:0007669"/>
    <property type="project" value="InterPro"/>
</dbReference>
<keyword evidence="4" id="KW-0804">Transcription</keyword>
<evidence type="ECO:0000259" key="7">
    <source>
        <dbReference type="PROSITE" id="PS51755"/>
    </source>
</evidence>
<dbReference type="SUPFAM" id="SSF46894">
    <property type="entry name" value="C-terminal effector domain of the bipartite response regulators"/>
    <property type="match status" value="1"/>
</dbReference>
<dbReference type="PROSITE" id="PS51755">
    <property type="entry name" value="OMPR_PHOB"/>
    <property type="match status" value="1"/>
</dbReference>
<dbReference type="SMART" id="SM01043">
    <property type="entry name" value="BTAD"/>
    <property type="match status" value="1"/>
</dbReference>
<keyword evidence="3 6" id="KW-0238">DNA-binding</keyword>
<reference evidence="8 9" key="1">
    <citation type="submission" date="2015-02" db="EMBL/GenBank/DDBJ databases">
        <authorList>
            <person name="Ju K.-S."/>
            <person name="Doroghazi J.R."/>
            <person name="Metcalf W."/>
        </authorList>
    </citation>
    <scope>NUCLEOTIDE SEQUENCE [LARGE SCALE GENOMIC DNA]</scope>
    <source>
        <strain evidence="8 9">NRRL B-16140</strain>
    </source>
</reference>
<sequence length="955" mass="104171">MELRLLGTVEAVQNGQTVALGGPKPRLVLAALVLARGRLLSAHRLIDLLWEDDPPKSASGLLHTYMSGLRRALGPAAIVTEDGGYRLDSSGMRVDVYEFERKAQDPAEDAEAEWRGPALAGLTGSFARSEAKLLEEARLAVVERRIVAGLDQPGEVLTELRQLVEQHPFHERLRAHLITALDRTGRRRDAMTVFHETRRLLADELGVEPGRELQDAYRSLLEEHEPEAAPDLLPADIPDFVGRDDEVRRIHAARIVAISGPPGAGKTTLAIHAARTFPDGFTGGRLYADLRGTFRPLDPFDVLGRFLRALGVAAGDLPATLDERVEFYRMLTAARGVVVVLDDAADERQVRPLLPGGTASRCLIASRARLAALEAAEQIGMPLLGEAEGLALLTATAGGADPAAAREILRLCGHLPLAVRIMAARIAARPDRPLSSMVVRLREQRRILDELRVGDLEVRGSVALSYDALPAPARRALRLLGWLGVSDFAPWVVAVLMDVTLFDADDVIDTLVHAHLLDVSGGPRFRMHDLVRVFAWERAHAEEERAELTSVATRAGELCLLLVEHASGGTPMRTLRPPRSGEAGLDRWQAVLPKHPPDWLDVEQGTLVHVVERAGELDLADVATRLATSLCSSSFAVENRFHHWWRTHTAALESARRAGDRAGEALVLSGLGWLRAEQDRLDEAIDYYRQALECDENPVTRLLLASVLRERGDLVAALATADDVLPVLTDPRAVARAEHGRAMTLLELGDFAAARAGHEKALAAYRELEDDHGVGLVRRSIGIVFRAEGRLDEAARESEEALRCLSVAGDRLMVVYAVQSLAKVRIRQGRGEEVRAGLLSALDTCHEMQDGFGEALVRRTLGELELAAGRCTEAIGHLRQALDWWESLNLTLWRARTLRDLAAALAALGETGEAEAAHQEAHRLFVLHDSREAREPRVPGGLSGAAGHIAGRVRG</sequence>
<dbReference type="InterPro" id="IPR005158">
    <property type="entry name" value="BTAD"/>
</dbReference>
<evidence type="ECO:0000256" key="3">
    <source>
        <dbReference type="ARBA" id="ARBA00023125"/>
    </source>
</evidence>
<evidence type="ECO:0000256" key="2">
    <source>
        <dbReference type="ARBA" id="ARBA00023015"/>
    </source>
</evidence>